<keyword evidence="6 11" id="KW-0169">Cobalamin biosynthesis</keyword>
<evidence type="ECO:0000256" key="10">
    <source>
        <dbReference type="ARBA" id="ARBA00047340"/>
    </source>
</evidence>
<dbReference type="InterPro" id="IPR017846">
    <property type="entry name" value="Nict_dMeBzImd_PRibTrfase_bact"/>
</dbReference>
<dbReference type="Pfam" id="PF02277">
    <property type="entry name" value="DBI_PRT"/>
    <property type="match status" value="1"/>
</dbReference>
<comment type="pathway">
    <text evidence="2 11">Nucleoside biosynthesis; alpha-ribazole biosynthesis; alpha-ribazole from 5,6-dimethylbenzimidazole: step 1/2.</text>
</comment>
<dbReference type="GO" id="GO:0008939">
    <property type="term" value="F:nicotinate-nucleotide-dimethylbenzimidazole phosphoribosyltransferase activity"/>
    <property type="evidence" value="ECO:0007669"/>
    <property type="project" value="UniProtKB-UniRule"/>
</dbReference>
<organism evidence="12 13">
    <name type="scientific">Desulfallas thermosapovorans DSM 6562</name>
    <dbReference type="NCBI Taxonomy" id="1121431"/>
    <lineage>
        <taxon>Bacteria</taxon>
        <taxon>Bacillati</taxon>
        <taxon>Bacillota</taxon>
        <taxon>Clostridia</taxon>
        <taxon>Eubacteriales</taxon>
        <taxon>Desulfallaceae</taxon>
        <taxon>Desulfallas</taxon>
    </lineage>
</organism>
<dbReference type="InterPro" id="IPR023195">
    <property type="entry name" value="Nict_dMeBzImd_PRibTrfase_N"/>
</dbReference>
<name>A0A5S4ZYW3_9FIRM</name>
<keyword evidence="7 11" id="KW-0328">Glycosyltransferase</keyword>
<evidence type="ECO:0000256" key="1">
    <source>
        <dbReference type="ARBA" id="ARBA00002197"/>
    </source>
</evidence>
<proteinExistence type="inferred from homology"/>
<evidence type="ECO:0000256" key="8">
    <source>
        <dbReference type="ARBA" id="ARBA00022679"/>
    </source>
</evidence>
<evidence type="ECO:0000256" key="5">
    <source>
        <dbReference type="ARBA" id="ARBA00015486"/>
    </source>
</evidence>
<comment type="function">
    <text evidence="1 11">Catalyzes the synthesis of alpha-ribazole-5'-phosphate from nicotinate mononucleotide (NAMN) and 5,6-dimethylbenzimidazole (DMB).</text>
</comment>
<dbReference type="UniPathway" id="UPA00061">
    <property type="reaction ID" value="UER00516"/>
</dbReference>
<evidence type="ECO:0000256" key="4">
    <source>
        <dbReference type="ARBA" id="ARBA00011991"/>
    </source>
</evidence>
<dbReference type="FunFam" id="3.40.50.10210:FF:000001">
    <property type="entry name" value="Nicotinate-nucleotide--dimethylbenzimidazole phosphoribosyltransferase"/>
    <property type="match status" value="1"/>
</dbReference>
<dbReference type="Gene3D" id="3.40.50.10210">
    <property type="match status" value="1"/>
</dbReference>
<comment type="catalytic activity">
    <reaction evidence="10 11">
        <text>5,6-dimethylbenzimidazole + nicotinate beta-D-ribonucleotide = alpha-ribazole 5'-phosphate + nicotinate + H(+)</text>
        <dbReference type="Rhea" id="RHEA:11196"/>
        <dbReference type="ChEBI" id="CHEBI:15378"/>
        <dbReference type="ChEBI" id="CHEBI:15890"/>
        <dbReference type="ChEBI" id="CHEBI:32544"/>
        <dbReference type="ChEBI" id="CHEBI:57502"/>
        <dbReference type="ChEBI" id="CHEBI:57918"/>
        <dbReference type="EC" id="2.4.2.21"/>
    </reaction>
</comment>
<dbReference type="CDD" id="cd02439">
    <property type="entry name" value="DMB-PRT_CobT"/>
    <property type="match status" value="1"/>
</dbReference>
<dbReference type="RefSeq" id="WP_166510576.1">
    <property type="nucleotide sequence ID" value="NZ_VNHM01000002.1"/>
</dbReference>
<evidence type="ECO:0000313" key="12">
    <source>
        <dbReference type="EMBL" id="TYO97331.1"/>
    </source>
</evidence>
<gene>
    <name evidence="11" type="primary">cobT</name>
    <name evidence="12" type="ORF">LX24_00523</name>
</gene>
<dbReference type="PANTHER" id="PTHR43463">
    <property type="entry name" value="NICOTINATE-NUCLEOTIDE--DIMETHYLBENZIMIDAZOLE PHOSPHORIBOSYLTRANSFERASE"/>
    <property type="match status" value="1"/>
</dbReference>
<dbReference type="NCBIfam" id="NF000996">
    <property type="entry name" value="PRK00105.1"/>
    <property type="match status" value="1"/>
</dbReference>
<evidence type="ECO:0000256" key="3">
    <source>
        <dbReference type="ARBA" id="ARBA00007110"/>
    </source>
</evidence>
<keyword evidence="13" id="KW-1185">Reference proteome</keyword>
<evidence type="ECO:0000256" key="9">
    <source>
        <dbReference type="ARBA" id="ARBA00030686"/>
    </source>
</evidence>
<dbReference type="NCBIfam" id="TIGR03160">
    <property type="entry name" value="cobT_DBIPRT"/>
    <property type="match status" value="1"/>
</dbReference>
<reference evidence="12 13" key="1">
    <citation type="submission" date="2019-07" db="EMBL/GenBank/DDBJ databases">
        <title>Genomic Encyclopedia of Type Strains, Phase I: the one thousand microbial genomes (KMG-I) project.</title>
        <authorList>
            <person name="Kyrpides N."/>
        </authorList>
    </citation>
    <scope>NUCLEOTIDE SEQUENCE [LARGE SCALE GENOMIC DNA]</scope>
    <source>
        <strain evidence="12 13">DSM 6562</strain>
    </source>
</reference>
<dbReference type="EC" id="2.4.2.21" evidence="4 11"/>
<feature type="active site" description="Proton acceptor" evidence="11">
    <location>
        <position position="316"/>
    </location>
</feature>
<dbReference type="GO" id="GO:0009236">
    <property type="term" value="P:cobalamin biosynthetic process"/>
    <property type="evidence" value="ECO:0007669"/>
    <property type="project" value="UniProtKB-UniRule"/>
</dbReference>
<protein>
    <recommendedName>
        <fullName evidence="5 11">Nicotinate-nucleotide--dimethylbenzimidazole phosphoribosyltransferase</fullName>
        <shortName evidence="11">NN:DBI PRT</shortName>
        <ecNumber evidence="4 11">2.4.2.21</ecNumber>
    </recommendedName>
    <alternativeName>
        <fullName evidence="9 11">N(1)-alpha-phosphoribosyltransferase</fullName>
    </alternativeName>
</protein>
<keyword evidence="8 11" id="KW-0808">Transferase</keyword>
<dbReference type="Gene3D" id="1.10.1610.10">
    <property type="match status" value="1"/>
</dbReference>
<evidence type="ECO:0000256" key="6">
    <source>
        <dbReference type="ARBA" id="ARBA00022573"/>
    </source>
</evidence>
<accession>A0A5S4ZYW3</accession>
<evidence type="ECO:0000256" key="7">
    <source>
        <dbReference type="ARBA" id="ARBA00022676"/>
    </source>
</evidence>
<dbReference type="HAMAP" id="MF_00230">
    <property type="entry name" value="CobT"/>
    <property type="match status" value="1"/>
</dbReference>
<comment type="caution">
    <text evidence="12">The sequence shown here is derived from an EMBL/GenBank/DDBJ whole genome shotgun (WGS) entry which is preliminary data.</text>
</comment>
<dbReference type="Proteomes" id="UP000323166">
    <property type="component" value="Unassembled WGS sequence"/>
</dbReference>
<dbReference type="InterPro" id="IPR036087">
    <property type="entry name" value="Nict_dMeBzImd_PRibTrfase_sf"/>
</dbReference>
<dbReference type="InterPro" id="IPR003200">
    <property type="entry name" value="Nict_dMeBzImd_PRibTrfase"/>
</dbReference>
<dbReference type="PANTHER" id="PTHR43463:SF1">
    <property type="entry name" value="NICOTINATE-NUCLEOTIDE--DIMETHYLBENZIMIDAZOLE PHOSPHORIBOSYLTRANSFERASE"/>
    <property type="match status" value="1"/>
</dbReference>
<dbReference type="EMBL" id="VNHM01000002">
    <property type="protein sequence ID" value="TYO97331.1"/>
    <property type="molecule type" value="Genomic_DNA"/>
</dbReference>
<comment type="similarity">
    <text evidence="3 11">Belongs to the CobT family.</text>
</comment>
<sequence length="358" mass="37035">MLLTETVNKIGMLDDVAMAQAKERMDSLIKPPGSLGQLEQIALKLAGILGQPRPRIGKRAVIVMAGDHGVTDEGVSAAPRDVTWQMLPAFINGVAGIGVLARHAGASITVVDVGVAADVDIPGVLKRRVKAGTGNIAAGPAMTRDEAVAALEVGIEVARAEIERGATLLALGDMGIGNTTPSSAILAVLGGYSVNDVTGRGTMINDEVLDKKRRAITRALEINRPDPADGVDVLAKVGGLEIAGLAGVVLGCAANRVPVVVDGFITGAAALIAAAIKPESKNYMLASHLSGEPGHGLMLELLGLTPLLHMGMRLGEGTGAALAMHIIDAACRVLDEMVTFQEAGVMDMDEEKLLQEHR</sequence>
<evidence type="ECO:0000256" key="11">
    <source>
        <dbReference type="HAMAP-Rule" id="MF_00230"/>
    </source>
</evidence>
<evidence type="ECO:0000313" key="13">
    <source>
        <dbReference type="Proteomes" id="UP000323166"/>
    </source>
</evidence>
<dbReference type="SUPFAM" id="SSF52733">
    <property type="entry name" value="Nicotinate mononucleotide:5,6-dimethylbenzimidazole phosphoribosyltransferase (CobT)"/>
    <property type="match status" value="1"/>
</dbReference>
<dbReference type="AlphaFoldDB" id="A0A5S4ZYW3"/>
<evidence type="ECO:0000256" key="2">
    <source>
        <dbReference type="ARBA" id="ARBA00005049"/>
    </source>
</evidence>